<evidence type="ECO:0000256" key="1">
    <source>
        <dbReference type="SAM" id="MobiDB-lite"/>
    </source>
</evidence>
<keyword evidence="2" id="KW-0808">Transferase</keyword>
<proteinExistence type="predicted"/>
<comment type="caution">
    <text evidence="2">The sequence shown here is derived from an EMBL/GenBank/DDBJ whole genome shotgun (WGS) entry which is preliminary data.</text>
</comment>
<dbReference type="Gene3D" id="3.40.50.150">
    <property type="entry name" value="Vaccinia Virus protein VP39"/>
    <property type="match status" value="1"/>
</dbReference>
<keyword evidence="2" id="KW-0489">Methyltransferase</keyword>
<dbReference type="EMBL" id="DSOK01000304">
    <property type="protein sequence ID" value="HEN15966.1"/>
    <property type="molecule type" value="Genomic_DNA"/>
</dbReference>
<organism evidence="2">
    <name type="scientific">Schlesneria paludicola</name>
    <dbReference type="NCBI Taxonomy" id="360056"/>
    <lineage>
        <taxon>Bacteria</taxon>
        <taxon>Pseudomonadati</taxon>
        <taxon>Planctomycetota</taxon>
        <taxon>Planctomycetia</taxon>
        <taxon>Planctomycetales</taxon>
        <taxon>Planctomycetaceae</taxon>
        <taxon>Schlesneria</taxon>
    </lineage>
</organism>
<dbReference type="InterPro" id="IPR029063">
    <property type="entry name" value="SAM-dependent_MTases_sf"/>
</dbReference>
<evidence type="ECO:0000313" key="2">
    <source>
        <dbReference type="EMBL" id="HEN15966.1"/>
    </source>
</evidence>
<name>A0A7C2JYS7_9PLAN</name>
<gene>
    <name evidence="2" type="ORF">ENQ76_10925</name>
</gene>
<dbReference type="GO" id="GO:0032259">
    <property type="term" value="P:methylation"/>
    <property type="evidence" value="ECO:0007669"/>
    <property type="project" value="UniProtKB-KW"/>
</dbReference>
<dbReference type="CDD" id="cd02440">
    <property type="entry name" value="AdoMet_MTases"/>
    <property type="match status" value="1"/>
</dbReference>
<dbReference type="PANTHER" id="PTHR43861">
    <property type="entry name" value="TRANS-ACONITATE 2-METHYLTRANSFERASE-RELATED"/>
    <property type="match status" value="1"/>
</dbReference>
<dbReference type="SUPFAM" id="SSF53335">
    <property type="entry name" value="S-adenosyl-L-methionine-dependent methyltransferases"/>
    <property type="match status" value="1"/>
</dbReference>
<protein>
    <submittedName>
        <fullName evidence="2">Class I SAM-dependent methyltransferase</fullName>
    </submittedName>
</protein>
<sequence>MTDALPCGSRLNETGAGRPGATTLPLGLTICAGSATSPPGCAGKTPDWDREMTASALSHRTCPLCDRDNRDEPRLHLSRDEWNLKRCRDCSCVYLENCVSLEALTDEYCWSTSHVKERVRRAADEPVLAAVRRLWRPVHQKLLYRDKCLALCHRFIAPGPVLDIGCGPGVLLGRLDSIYQLHGIEIDPIAFERASHRLADRKPTLLQCDGLTGLQRCPDAFFTGVVMQGYLEHEVLPRDVLAAARRVLRPGGHLVIKVPHYDSWNRRFRGPKWCGLRFPEHVNYFSLPVLRRFLAGAGLSVVRCSWRDRFPLSDSLYLVAQAPLAASCTQSRAA</sequence>
<dbReference type="Pfam" id="PF13489">
    <property type="entry name" value="Methyltransf_23"/>
    <property type="match status" value="1"/>
</dbReference>
<accession>A0A7C2JYS7</accession>
<dbReference type="GO" id="GO:0008168">
    <property type="term" value="F:methyltransferase activity"/>
    <property type="evidence" value="ECO:0007669"/>
    <property type="project" value="UniProtKB-KW"/>
</dbReference>
<dbReference type="AlphaFoldDB" id="A0A7C2JYS7"/>
<feature type="region of interest" description="Disordered" evidence="1">
    <location>
        <begin position="1"/>
        <end position="20"/>
    </location>
</feature>
<reference evidence="2" key="1">
    <citation type="journal article" date="2020" name="mSystems">
        <title>Genome- and Community-Level Interaction Insights into Carbon Utilization and Element Cycling Functions of Hydrothermarchaeota in Hydrothermal Sediment.</title>
        <authorList>
            <person name="Zhou Z."/>
            <person name="Liu Y."/>
            <person name="Xu W."/>
            <person name="Pan J."/>
            <person name="Luo Z.H."/>
            <person name="Li M."/>
        </authorList>
    </citation>
    <scope>NUCLEOTIDE SEQUENCE [LARGE SCALE GENOMIC DNA]</scope>
    <source>
        <strain evidence="2">SpSt-339</strain>
    </source>
</reference>